<reference evidence="6 7" key="1">
    <citation type="submission" date="2014-03" db="EMBL/GenBank/DDBJ databases">
        <title>The draft genome sequence of Thioclava dalianensis DLFJ1-1.</title>
        <authorList>
            <person name="Lai Q."/>
            <person name="Shao Z."/>
        </authorList>
    </citation>
    <scope>NUCLEOTIDE SEQUENCE [LARGE SCALE GENOMIC DNA]</scope>
    <source>
        <strain evidence="6 7">DLFJ1-1</strain>
    </source>
</reference>
<accession>A0A074TZZ0</accession>
<sequence length="236" mass="23411">MTTDAIDHAPGEHHLVHRTGWLRAAVLGANDGIISVSSLIVGVAAAPGSTASTVLVAGVAALVGGALAMAAGEYVSVSSQADTENADLARESAELERSPVTETRELAAIYEGRGVEPSLAIQVAEQMMAHDALGAHRRDELGLADDGASQPMQAAVSSALAFAAGAILPVIAALAPRSAVLYAVPATALVLLGVLGALGAKAGGAPIGRAMIRVVLLGVLAMGMTALIGAFTGAVV</sequence>
<dbReference type="CDD" id="cd02432">
    <property type="entry name" value="Nodulin-21_like_1"/>
    <property type="match status" value="1"/>
</dbReference>
<dbReference type="eggNOG" id="COG1814">
    <property type="taxonomic scope" value="Bacteria"/>
</dbReference>
<organism evidence="6 7">
    <name type="scientific">Thioclava dalianensis</name>
    <dbReference type="NCBI Taxonomy" id="1185766"/>
    <lineage>
        <taxon>Bacteria</taxon>
        <taxon>Pseudomonadati</taxon>
        <taxon>Pseudomonadota</taxon>
        <taxon>Alphaproteobacteria</taxon>
        <taxon>Rhodobacterales</taxon>
        <taxon>Paracoccaceae</taxon>
        <taxon>Thioclava</taxon>
    </lineage>
</organism>
<dbReference type="Pfam" id="PF01988">
    <property type="entry name" value="VIT1"/>
    <property type="match status" value="1"/>
</dbReference>
<dbReference type="Proteomes" id="UP000027725">
    <property type="component" value="Unassembled WGS sequence"/>
</dbReference>
<dbReference type="GO" id="GO:0012505">
    <property type="term" value="C:endomembrane system"/>
    <property type="evidence" value="ECO:0007669"/>
    <property type="project" value="UniProtKB-SubCell"/>
</dbReference>
<keyword evidence="3 5" id="KW-1133">Transmembrane helix</keyword>
<feature type="transmembrane region" description="Helical" evidence="5">
    <location>
        <begin position="51"/>
        <end position="71"/>
    </location>
</feature>
<dbReference type="PANTHER" id="PTHR31851">
    <property type="entry name" value="FE(2+)/MN(2+) TRANSPORTER PCL1"/>
    <property type="match status" value="1"/>
</dbReference>
<evidence type="ECO:0000256" key="4">
    <source>
        <dbReference type="ARBA" id="ARBA00023136"/>
    </source>
</evidence>
<dbReference type="RefSeq" id="WP_038069674.1">
    <property type="nucleotide sequence ID" value="NZ_FOVB01000012.1"/>
</dbReference>
<dbReference type="EMBL" id="JHEH01000051">
    <property type="protein sequence ID" value="KEP67997.1"/>
    <property type="molecule type" value="Genomic_DNA"/>
</dbReference>
<dbReference type="STRING" id="1185766.SAMN05216224_11243"/>
<protein>
    <submittedName>
        <fullName evidence="6">Membrane protein</fullName>
    </submittedName>
</protein>
<gene>
    <name evidence="6" type="ORF">DL1_16720</name>
</gene>
<feature type="transmembrane region" description="Helical" evidence="5">
    <location>
        <begin position="154"/>
        <end position="174"/>
    </location>
</feature>
<evidence type="ECO:0000313" key="6">
    <source>
        <dbReference type="EMBL" id="KEP67997.1"/>
    </source>
</evidence>
<keyword evidence="2 5" id="KW-0812">Transmembrane</keyword>
<keyword evidence="7" id="KW-1185">Reference proteome</keyword>
<comment type="subcellular location">
    <subcellularLocation>
        <location evidence="1">Endomembrane system</location>
        <topology evidence="1">Multi-pass membrane protein</topology>
    </subcellularLocation>
</comment>
<feature type="transmembrane region" description="Helical" evidence="5">
    <location>
        <begin position="180"/>
        <end position="200"/>
    </location>
</feature>
<evidence type="ECO:0000256" key="1">
    <source>
        <dbReference type="ARBA" id="ARBA00004127"/>
    </source>
</evidence>
<comment type="caution">
    <text evidence="6">The sequence shown here is derived from an EMBL/GenBank/DDBJ whole genome shotgun (WGS) entry which is preliminary data.</text>
</comment>
<evidence type="ECO:0000256" key="2">
    <source>
        <dbReference type="ARBA" id="ARBA00022692"/>
    </source>
</evidence>
<dbReference type="GO" id="GO:0005384">
    <property type="term" value="F:manganese ion transmembrane transporter activity"/>
    <property type="evidence" value="ECO:0007669"/>
    <property type="project" value="InterPro"/>
</dbReference>
<dbReference type="GO" id="GO:0030026">
    <property type="term" value="P:intracellular manganese ion homeostasis"/>
    <property type="evidence" value="ECO:0007669"/>
    <property type="project" value="InterPro"/>
</dbReference>
<evidence type="ECO:0000256" key="3">
    <source>
        <dbReference type="ARBA" id="ARBA00022989"/>
    </source>
</evidence>
<name>A0A074TZZ0_9RHOB</name>
<feature type="transmembrane region" description="Helical" evidence="5">
    <location>
        <begin position="21"/>
        <end position="45"/>
    </location>
</feature>
<evidence type="ECO:0000256" key="5">
    <source>
        <dbReference type="SAM" id="Phobius"/>
    </source>
</evidence>
<keyword evidence="4 5" id="KW-0472">Membrane</keyword>
<feature type="transmembrane region" description="Helical" evidence="5">
    <location>
        <begin position="212"/>
        <end position="235"/>
    </location>
</feature>
<dbReference type="InterPro" id="IPR008217">
    <property type="entry name" value="Ccc1_fam"/>
</dbReference>
<evidence type="ECO:0000313" key="7">
    <source>
        <dbReference type="Proteomes" id="UP000027725"/>
    </source>
</evidence>
<proteinExistence type="predicted"/>
<dbReference type="AlphaFoldDB" id="A0A074TZZ0"/>
<dbReference type="OrthoDB" id="9789677at2"/>